<name>A0ABV8HTX0_9ACTN</name>
<dbReference type="RefSeq" id="WP_386430409.1">
    <property type="nucleotide sequence ID" value="NZ_JBHSBB010000012.1"/>
</dbReference>
<dbReference type="Proteomes" id="UP001595765">
    <property type="component" value="Unassembled WGS sequence"/>
</dbReference>
<evidence type="ECO:0000313" key="3">
    <source>
        <dbReference type="Proteomes" id="UP001595765"/>
    </source>
</evidence>
<proteinExistence type="predicted"/>
<accession>A0ABV8HTX0</accession>
<gene>
    <name evidence="2" type="ORF">ACFO3J_17730</name>
</gene>
<dbReference type="EMBL" id="JBHSBB010000012">
    <property type="protein sequence ID" value="MFC4033316.1"/>
    <property type="molecule type" value="Genomic_DNA"/>
</dbReference>
<reference evidence="3" key="1">
    <citation type="journal article" date="2019" name="Int. J. Syst. Evol. Microbiol.">
        <title>The Global Catalogue of Microorganisms (GCM) 10K type strain sequencing project: providing services to taxonomists for standard genome sequencing and annotation.</title>
        <authorList>
            <consortium name="The Broad Institute Genomics Platform"/>
            <consortium name="The Broad Institute Genome Sequencing Center for Infectious Disease"/>
            <person name="Wu L."/>
            <person name="Ma J."/>
        </authorList>
    </citation>
    <scope>NUCLEOTIDE SEQUENCE [LARGE SCALE GENOMIC DNA]</scope>
    <source>
        <strain evidence="3">CGMCC 4.7237</strain>
    </source>
</reference>
<evidence type="ECO:0000313" key="2">
    <source>
        <dbReference type="EMBL" id="MFC4033316.1"/>
    </source>
</evidence>
<keyword evidence="3" id="KW-1185">Reference proteome</keyword>
<feature type="region of interest" description="Disordered" evidence="1">
    <location>
        <begin position="323"/>
        <end position="344"/>
    </location>
</feature>
<organism evidence="2 3">
    <name type="scientific">Streptomyces polygonati</name>
    <dbReference type="NCBI Taxonomy" id="1617087"/>
    <lineage>
        <taxon>Bacteria</taxon>
        <taxon>Bacillati</taxon>
        <taxon>Actinomycetota</taxon>
        <taxon>Actinomycetes</taxon>
        <taxon>Kitasatosporales</taxon>
        <taxon>Streptomycetaceae</taxon>
        <taxon>Streptomyces</taxon>
    </lineage>
</organism>
<protein>
    <submittedName>
        <fullName evidence="2">Uncharacterized protein</fullName>
    </submittedName>
</protein>
<comment type="caution">
    <text evidence="2">The sequence shown here is derived from an EMBL/GenBank/DDBJ whole genome shotgun (WGS) entry which is preliminary data.</text>
</comment>
<sequence length="468" mass="51484">MALRLAIEGGQYWVTGVVDDPAVRSLLGQQSFQVGDHYIGFDQRFSEPVTVRAYFDAASSPDVARENAKYPKYRLNQIGYLQAMRVEYAGVPIPPDVFGGRLADRWPYATPDDRFLDFMGPKEAIDGRLLPYYPFYAYNGLLQDGTALRVEDFYAFGRPNGSLFSPRPVQGVDPSEQARCASITAEVATGLITAEEVSNALMAENLILTLTPTEAELGNFEPYQLALNELRTRPLPGAPNAPAPLATFTDDDAKKVRAQVIGRYVLLTLPDDSMPDTLCVYEEDGSVLVHLLTVYEMDEMWDQAGPAALWRISDYLDSIGRLRPPAPPPGRGRAKQPLRGEPPIAQEATNPVCKLRYWTFAMGTRLRPRGGARARVVLSGFTWAAVYQYDRDTDHLDFTAIEVPKAMGAFELDPLLAAYTDALNDPELRGGTIDLSNFTAAALRRDNFGQGAGNSVPFIDPATGMDIG</sequence>
<evidence type="ECO:0000256" key="1">
    <source>
        <dbReference type="SAM" id="MobiDB-lite"/>
    </source>
</evidence>